<evidence type="ECO:0000313" key="25">
    <source>
        <dbReference type="EMBL" id="RKS50506.1"/>
    </source>
</evidence>
<evidence type="ECO:0000256" key="9">
    <source>
        <dbReference type="ARBA" id="ARBA00022946"/>
    </source>
</evidence>
<evidence type="ECO:0000256" key="18">
    <source>
        <dbReference type="ARBA" id="ARBA00043210"/>
    </source>
</evidence>
<evidence type="ECO:0000256" key="23">
    <source>
        <dbReference type="ARBA" id="ARBA00048180"/>
    </source>
</evidence>
<evidence type="ECO:0000256" key="11">
    <source>
        <dbReference type="ARBA" id="ARBA00023136"/>
    </source>
</evidence>
<evidence type="ECO:0000256" key="6">
    <source>
        <dbReference type="ARBA" id="ARBA00022703"/>
    </source>
</evidence>
<dbReference type="Proteomes" id="UP000276282">
    <property type="component" value="Unassembled WGS sequence"/>
</dbReference>
<evidence type="ECO:0000256" key="15">
    <source>
        <dbReference type="ARBA" id="ARBA00038456"/>
    </source>
</evidence>
<evidence type="ECO:0000256" key="13">
    <source>
        <dbReference type="ARBA" id="ARBA00035852"/>
    </source>
</evidence>
<keyword evidence="8" id="KW-0276">Fatty acid metabolism</keyword>
<proteinExistence type="inferred from homology"/>
<evidence type="ECO:0000256" key="14">
    <source>
        <dbReference type="ARBA" id="ARBA00037002"/>
    </source>
</evidence>
<comment type="catalytic activity">
    <reaction evidence="14">
        <text>(9Z)-octadecenoyl-CoA + H2O = (9Z)-octadecenoate + CoA + H(+)</text>
        <dbReference type="Rhea" id="RHEA:40139"/>
        <dbReference type="ChEBI" id="CHEBI:15377"/>
        <dbReference type="ChEBI" id="CHEBI:15378"/>
        <dbReference type="ChEBI" id="CHEBI:30823"/>
        <dbReference type="ChEBI" id="CHEBI:57287"/>
        <dbReference type="ChEBI" id="CHEBI:57387"/>
    </reaction>
    <physiologicalReaction direction="left-to-right" evidence="14">
        <dbReference type="Rhea" id="RHEA:40140"/>
    </physiologicalReaction>
</comment>
<comment type="similarity">
    <text evidence="15">Belongs to the THEM4/THEM5 thioesterase family.</text>
</comment>
<comment type="catalytic activity">
    <reaction evidence="13">
        <text>(5Z,8Z,11Z,14Z)-eicosatetraenoyl-CoA + H2O = (5Z,8Z,11Z,14Z)-eicosatetraenoate + CoA + H(+)</text>
        <dbReference type="Rhea" id="RHEA:40151"/>
        <dbReference type="ChEBI" id="CHEBI:15377"/>
        <dbReference type="ChEBI" id="CHEBI:15378"/>
        <dbReference type="ChEBI" id="CHEBI:32395"/>
        <dbReference type="ChEBI" id="CHEBI:57287"/>
        <dbReference type="ChEBI" id="CHEBI:57368"/>
    </reaction>
    <physiologicalReaction direction="left-to-right" evidence="13">
        <dbReference type="Rhea" id="RHEA:40152"/>
    </physiologicalReaction>
</comment>
<evidence type="ECO:0000256" key="7">
    <source>
        <dbReference type="ARBA" id="ARBA00022801"/>
    </source>
</evidence>
<evidence type="ECO:0000256" key="16">
    <source>
        <dbReference type="ARBA" id="ARBA00038848"/>
    </source>
</evidence>
<evidence type="ECO:0000256" key="2">
    <source>
        <dbReference type="ARBA" id="ARBA00004496"/>
    </source>
</evidence>
<evidence type="ECO:0000313" key="26">
    <source>
        <dbReference type="Proteomes" id="UP000276282"/>
    </source>
</evidence>
<keyword evidence="11" id="KW-0472">Membrane</keyword>
<evidence type="ECO:0000256" key="5">
    <source>
        <dbReference type="ARBA" id="ARBA00022490"/>
    </source>
</evidence>
<evidence type="ECO:0000256" key="3">
    <source>
        <dbReference type="ARBA" id="ARBA00004632"/>
    </source>
</evidence>
<evidence type="ECO:0000256" key="21">
    <source>
        <dbReference type="ARBA" id="ARBA00047969"/>
    </source>
</evidence>
<keyword evidence="4" id="KW-1003">Cell membrane</keyword>
<keyword evidence="5" id="KW-0963">Cytoplasm</keyword>
<organism evidence="25 26">
    <name type="scientific">Gillisia mitskevichiae</name>
    <dbReference type="NCBI Taxonomy" id="270921"/>
    <lineage>
        <taxon>Bacteria</taxon>
        <taxon>Pseudomonadati</taxon>
        <taxon>Bacteroidota</taxon>
        <taxon>Flavobacteriia</taxon>
        <taxon>Flavobacteriales</taxon>
        <taxon>Flavobacteriaceae</taxon>
        <taxon>Gillisia</taxon>
    </lineage>
</organism>
<name>A0A495PKK0_9FLAO</name>
<dbReference type="GO" id="GO:0005737">
    <property type="term" value="C:cytoplasm"/>
    <property type="evidence" value="ECO:0007669"/>
    <property type="project" value="UniProtKB-SubCell"/>
</dbReference>
<comment type="caution">
    <text evidence="25">The sequence shown here is derived from an EMBL/GenBank/DDBJ whole genome shotgun (WGS) entry which is preliminary data.</text>
</comment>
<dbReference type="RefSeq" id="WP_183075499.1">
    <property type="nucleotide sequence ID" value="NZ_RBLG01000003.1"/>
</dbReference>
<comment type="subcellular location">
    <subcellularLocation>
        <location evidence="3">Cell projection</location>
        <location evidence="3">Ruffle membrane</location>
    </subcellularLocation>
    <subcellularLocation>
        <location evidence="2">Cytoplasm</location>
    </subcellularLocation>
    <subcellularLocation>
        <location evidence="1">Membrane</location>
        <topology evidence="1">Peripheral membrane protein</topology>
    </subcellularLocation>
</comment>
<accession>A0A495PKK0</accession>
<evidence type="ECO:0000256" key="8">
    <source>
        <dbReference type="ARBA" id="ARBA00022832"/>
    </source>
</evidence>
<dbReference type="InterPro" id="IPR006683">
    <property type="entry name" value="Thioestr_dom"/>
</dbReference>
<dbReference type="InterPro" id="IPR052365">
    <property type="entry name" value="THEM4/THEM5_acyl-CoA_thioest"/>
</dbReference>
<keyword evidence="9" id="KW-0809">Transit peptide</keyword>
<dbReference type="GO" id="GO:0016790">
    <property type="term" value="F:thiolester hydrolase activity"/>
    <property type="evidence" value="ECO:0007669"/>
    <property type="project" value="UniProtKB-ARBA"/>
</dbReference>
<protein>
    <recommendedName>
        <fullName evidence="17">Acyl-coenzyme A thioesterase THEM4</fullName>
        <ecNumber evidence="16">3.1.2.2</ecNumber>
    </recommendedName>
    <alternativeName>
        <fullName evidence="18">Thioesterase superfamily member 4</fullName>
    </alternativeName>
</protein>
<comment type="catalytic activity">
    <reaction evidence="22">
        <text>dodecanoyl-CoA + H2O = dodecanoate + CoA + H(+)</text>
        <dbReference type="Rhea" id="RHEA:30135"/>
        <dbReference type="ChEBI" id="CHEBI:15377"/>
        <dbReference type="ChEBI" id="CHEBI:15378"/>
        <dbReference type="ChEBI" id="CHEBI:18262"/>
        <dbReference type="ChEBI" id="CHEBI:57287"/>
        <dbReference type="ChEBI" id="CHEBI:57375"/>
    </reaction>
    <physiologicalReaction direction="left-to-right" evidence="22">
        <dbReference type="Rhea" id="RHEA:30136"/>
    </physiologicalReaction>
</comment>
<reference evidence="25 26" key="1">
    <citation type="submission" date="2018-10" db="EMBL/GenBank/DDBJ databases">
        <title>Genomic Encyclopedia of Archaeal and Bacterial Type Strains, Phase II (KMG-II): from individual species to whole genera.</title>
        <authorList>
            <person name="Goeker M."/>
        </authorList>
    </citation>
    <scope>NUCLEOTIDE SEQUENCE [LARGE SCALE GENOMIC DNA]</scope>
    <source>
        <strain evidence="25 26">DSM 19839</strain>
    </source>
</reference>
<dbReference type="SUPFAM" id="SSF54637">
    <property type="entry name" value="Thioesterase/thiol ester dehydrase-isomerase"/>
    <property type="match status" value="1"/>
</dbReference>
<gene>
    <name evidence="25" type="ORF">BC962_2269</name>
</gene>
<evidence type="ECO:0000256" key="10">
    <source>
        <dbReference type="ARBA" id="ARBA00023098"/>
    </source>
</evidence>
<evidence type="ECO:0000256" key="12">
    <source>
        <dbReference type="ARBA" id="ARBA00023273"/>
    </source>
</evidence>
<comment type="catalytic activity">
    <reaction evidence="23">
        <text>tetradecanoyl-CoA + H2O = tetradecanoate + CoA + H(+)</text>
        <dbReference type="Rhea" id="RHEA:40119"/>
        <dbReference type="ChEBI" id="CHEBI:15377"/>
        <dbReference type="ChEBI" id="CHEBI:15378"/>
        <dbReference type="ChEBI" id="CHEBI:30807"/>
        <dbReference type="ChEBI" id="CHEBI:57287"/>
        <dbReference type="ChEBI" id="CHEBI:57385"/>
    </reaction>
    <physiologicalReaction direction="left-to-right" evidence="23">
        <dbReference type="Rhea" id="RHEA:40120"/>
    </physiologicalReaction>
</comment>
<dbReference type="CDD" id="cd03443">
    <property type="entry name" value="PaaI_thioesterase"/>
    <property type="match status" value="1"/>
</dbReference>
<dbReference type="InterPro" id="IPR029069">
    <property type="entry name" value="HotDog_dom_sf"/>
</dbReference>
<evidence type="ECO:0000256" key="17">
    <source>
        <dbReference type="ARBA" id="ARBA00040123"/>
    </source>
</evidence>
<sequence length="153" mass="17115">MKIPDEFQNLKPYDMSLYTYSFVSGKQQNYIDVQYYHDGSLLKFYVRVLFHVETQGAPGIVHGGAIASVMDEAMGGVAFLNHMPAVTANLTLNYHRPLPVETTMYMTATIEKTEGQKVYIAGKMFDGDGVLFAESEGIFVKVSHERIGFTNSK</sequence>
<dbReference type="GO" id="GO:0016020">
    <property type="term" value="C:membrane"/>
    <property type="evidence" value="ECO:0007669"/>
    <property type="project" value="UniProtKB-SubCell"/>
</dbReference>
<dbReference type="PANTHER" id="PTHR12418:SF19">
    <property type="entry name" value="ACYL-COENZYME A THIOESTERASE THEM4"/>
    <property type="match status" value="1"/>
</dbReference>
<comment type="catalytic activity">
    <reaction evidence="21">
        <text>decanoyl-CoA + H2O = decanoate + CoA + H(+)</text>
        <dbReference type="Rhea" id="RHEA:40059"/>
        <dbReference type="ChEBI" id="CHEBI:15377"/>
        <dbReference type="ChEBI" id="CHEBI:15378"/>
        <dbReference type="ChEBI" id="CHEBI:27689"/>
        <dbReference type="ChEBI" id="CHEBI:57287"/>
        <dbReference type="ChEBI" id="CHEBI:61430"/>
    </reaction>
    <physiologicalReaction direction="left-to-right" evidence="21">
        <dbReference type="Rhea" id="RHEA:40060"/>
    </physiologicalReaction>
</comment>
<keyword evidence="12" id="KW-0966">Cell projection</keyword>
<evidence type="ECO:0000256" key="22">
    <source>
        <dbReference type="ARBA" id="ARBA00048074"/>
    </source>
</evidence>
<keyword evidence="6" id="KW-0053">Apoptosis</keyword>
<keyword evidence="7" id="KW-0378">Hydrolase</keyword>
<dbReference type="AlphaFoldDB" id="A0A495PKK0"/>
<dbReference type="Pfam" id="PF03061">
    <property type="entry name" value="4HBT"/>
    <property type="match status" value="1"/>
</dbReference>
<comment type="catalytic activity">
    <reaction evidence="19">
        <text>octanoyl-CoA + H2O = octanoate + CoA + H(+)</text>
        <dbReference type="Rhea" id="RHEA:30143"/>
        <dbReference type="ChEBI" id="CHEBI:15377"/>
        <dbReference type="ChEBI" id="CHEBI:15378"/>
        <dbReference type="ChEBI" id="CHEBI:25646"/>
        <dbReference type="ChEBI" id="CHEBI:57287"/>
        <dbReference type="ChEBI" id="CHEBI:57386"/>
    </reaction>
    <physiologicalReaction direction="left-to-right" evidence="19">
        <dbReference type="Rhea" id="RHEA:30144"/>
    </physiologicalReaction>
</comment>
<evidence type="ECO:0000259" key="24">
    <source>
        <dbReference type="Pfam" id="PF03061"/>
    </source>
</evidence>
<dbReference type="PANTHER" id="PTHR12418">
    <property type="entry name" value="ACYL-COENZYME A THIOESTERASE THEM4"/>
    <property type="match status" value="1"/>
</dbReference>
<comment type="catalytic activity">
    <reaction evidence="20">
        <text>hexadecanoyl-CoA + H2O = hexadecanoate + CoA + H(+)</text>
        <dbReference type="Rhea" id="RHEA:16645"/>
        <dbReference type="ChEBI" id="CHEBI:7896"/>
        <dbReference type="ChEBI" id="CHEBI:15377"/>
        <dbReference type="ChEBI" id="CHEBI:15378"/>
        <dbReference type="ChEBI" id="CHEBI:57287"/>
        <dbReference type="ChEBI" id="CHEBI:57379"/>
        <dbReference type="EC" id="3.1.2.2"/>
    </reaction>
    <physiologicalReaction direction="left-to-right" evidence="20">
        <dbReference type="Rhea" id="RHEA:16646"/>
    </physiologicalReaction>
</comment>
<feature type="domain" description="Thioesterase" evidence="24">
    <location>
        <begin position="59"/>
        <end position="131"/>
    </location>
</feature>
<keyword evidence="10" id="KW-0443">Lipid metabolism</keyword>
<keyword evidence="26" id="KW-1185">Reference proteome</keyword>
<dbReference type="EMBL" id="RBLG01000003">
    <property type="protein sequence ID" value="RKS50506.1"/>
    <property type="molecule type" value="Genomic_DNA"/>
</dbReference>
<dbReference type="Gene3D" id="3.10.129.10">
    <property type="entry name" value="Hotdog Thioesterase"/>
    <property type="match status" value="1"/>
</dbReference>
<evidence type="ECO:0000256" key="19">
    <source>
        <dbReference type="ARBA" id="ARBA00047588"/>
    </source>
</evidence>
<dbReference type="GO" id="GO:0006631">
    <property type="term" value="P:fatty acid metabolic process"/>
    <property type="evidence" value="ECO:0007669"/>
    <property type="project" value="UniProtKB-KW"/>
</dbReference>
<evidence type="ECO:0000256" key="1">
    <source>
        <dbReference type="ARBA" id="ARBA00004170"/>
    </source>
</evidence>
<dbReference type="EC" id="3.1.2.2" evidence="16"/>
<evidence type="ECO:0000256" key="20">
    <source>
        <dbReference type="ARBA" id="ARBA00047734"/>
    </source>
</evidence>
<evidence type="ECO:0000256" key="4">
    <source>
        <dbReference type="ARBA" id="ARBA00022475"/>
    </source>
</evidence>